<proteinExistence type="inferred from homology"/>
<dbReference type="EMBL" id="QRAP01000013">
    <property type="protein sequence ID" value="RDK84623.1"/>
    <property type="molecule type" value="Genomic_DNA"/>
</dbReference>
<evidence type="ECO:0000313" key="7">
    <source>
        <dbReference type="Proteomes" id="UP000254848"/>
    </source>
</evidence>
<organism evidence="6 7">
    <name type="scientific">Enterobacillus tribolii</name>
    <dbReference type="NCBI Taxonomy" id="1487935"/>
    <lineage>
        <taxon>Bacteria</taxon>
        <taxon>Pseudomonadati</taxon>
        <taxon>Pseudomonadota</taxon>
        <taxon>Gammaproteobacteria</taxon>
        <taxon>Enterobacterales</taxon>
        <taxon>Hafniaceae</taxon>
        <taxon>Enterobacillus</taxon>
    </lineage>
</organism>
<dbReference type="InterPro" id="IPR020538">
    <property type="entry name" value="Hydgase_Ni_incorp_HypA/HybF_CS"/>
</dbReference>
<dbReference type="GO" id="GO:0051604">
    <property type="term" value="P:protein maturation"/>
    <property type="evidence" value="ECO:0007669"/>
    <property type="project" value="InterPro"/>
</dbReference>
<dbReference type="FunFam" id="3.30.2320.80:FF:000001">
    <property type="entry name" value="Hydrogenase maturation factor HypA"/>
    <property type="match status" value="1"/>
</dbReference>
<evidence type="ECO:0000313" key="6">
    <source>
        <dbReference type="EMBL" id="RDK84623.1"/>
    </source>
</evidence>
<comment type="similarity">
    <text evidence="1 5">Belongs to the HypA/HybF family.</text>
</comment>
<dbReference type="NCBIfam" id="NF009046">
    <property type="entry name" value="PRK12380.1"/>
    <property type="match status" value="1"/>
</dbReference>
<accession>A0A370Q8F8</accession>
<evidence type="ECO:0000256" key="2">
    <source>
        <dbReference type="ARBA" id="ARBA00022596"/>
    </source>
</evidence>
<evidence type="ECO:0000256" key="3">
    <source>
        <dbReference type="ARBA" id="ARBA00022723"/>
    </source>
</evidence>
<comment type="caution">
    <text evidence="6">The sequence shown here is derived from an EMBL/GenBank/DDBJ whole genome shotgun (WGS) entry which is preliminary data.</text>
</comment>
<dbReference type="RefSeq" id="WP_115460271.1">
    <property type="nucleotide sequence ID" value="NZ_QRAP01000013.1"/>
</dbReference>
<evidence type="ECO:0000256" key="1">
    <source>
        <dbReference type="ARBA" id="ARBA00010748"/>
    </source>
</evidence>
<dbReference type="PANTHER" id="PTHR34535">
    <property type="entry name" value="HYDROGENASE MATURATION FACTOR HYPA"/>
    <property type="match status" value="1"/>
</dbReference>
<dbReference type="GO" id="GO:0016151">
    <property type="term" value="F:nickel cation binding"/>
    <property type="evidence" value="ECO:0007669"/>
    <property type="project" value="UniProtKB-UniRule"/>
</dbReference>
<feature type="binding site" evidence="5">
    <location>
        <position position="2"/>
    </location>
    <ligand>
        <name>Ni(2+)</name>
        <dbReference type="ChEBI" id="CHEBI:49786"/>
    </ligand>
</feature>
<dbReference type="InterPro" id="IPR000688">
    <property type="entry name" value="HypA/HybF"/>
</dbReference>
<dbReference type="PIRSF" id="PIRSF004761">
    <property type="entry name" value="Hydrgn_mat_HypA"/>
    <property type="match status" value="1"/>
</dbReference>
<feature type="binding site" evidence="5">
    <location>
        <position position="89"/>
    </location>
    <ligand>
        <name>Zn(2+)</name>
        <dbReference type="ChEBI" id="CHEBI:29105"/>
    </ligand>
</feature>
<dbReference type="Gene3D" id="3.30.2320.80">
    <property type="match status" value="1"/>
</dbReference>
<feature type="binding site" evidence="5">
    <location>
        <position position="73"/>
    </location>
    <ligand>
        <name>Zn(2+)</name>
        <dbReference type="ChEBI" id="CHEBI:29105"/>
    </ligand>
</feature>
<gene>
    <name evidence="5" type="primary">hypA</name>
    <name evidence="6" type="ORF">C8D90_113103</name>
</gene>
<dbReference type="Pfam" id="PF01155">
    <property type="entry name" value="HypA"/>
    <property type="match status" value="1"/>
</dbReference>
<sequence>MHEISLCQSALEIIERYARENRARRVTAVWLEIGALSCIEADALSFSFDIVCRDTLAEGCRLHISTIPARAWCWDCSSAISVERHDAGCPNCGSRNLRVDGGDDMQIKQIEIE</sequence>
<protein>
    <recommendedName>
        <fullName evidence="5">Hydrogenase maturation factor HypA</fullName>
    </recommendedName>
</protein>
<feature type="binding site" evidence="5">
    <location>
        <position position="76"/>
    </location>
    <ligand>
        <name>Zn(2+)</name>
        <dbReference type="ChEBI" id="CHEBI:29105"/>
    </ligand>
</feature>
<keyword evidence="2 5" id="KW-0533">Nickel</keyword>
<keyword evidence="3 5" id="KW-0479">Metal-binding</keyword>
<keyword evidence="7" id="KW-1185">Reference proteome</keyword>
<feature type="binding site" evidence="5">
    <location>
        <position position="92"/>
    </location>
    <ligand>
        <name>Zn(2+)</name>
        <dbReference type="ChEBI" id="CHEBI:29105"/>
    </ligand>
</feature>
<dbReference type="PROSITE" id="PS01249">
    <property type="entry name" value="HYPA"/>
    <property type="match status" value="1"/>
</dbReference>
<dbReference type="HAMAP" id="MF_00213">
    <property type="entry name" value="HypA_HybF"/>
    <property type="match status" value="1"/>
</dbReference>
<evidence type="ECO:0000256" key="5">
    <source>
        <dbReference type="HAMAP-Rule" id="MF_00213"/>
    </source>
</evidence>
<dbReference type="OrthoDB" id="288014at2"/>
<dbReference type="GO" id="GO:0008270">
    <property type="term" value="F:zinc ion binding"/>
    <property type="evidence" value="ECO:0007669"/>
    <property type="project" value="UniProtKB-UniRule"/>
</dbReference>
<keyword evidence="4 5" id="KW-0862">Zinc</keyword>
<dbReference type="NCBIfam" id="NF002979">
    <property type="entry name" value="PRK03681.1"/>
    <property type="match status" value="1"/>
</dbReference>
<dbReference type="NCBIfam" id="TIGR00100">
    <property type="entry name" value="hypA"/>
    <property type="match status" value="1"/>
</dbReference>
<name>A0A370Q8F8_9GAMM</name>
<reference evidence="6 7" key="1">
    <citation type="submission" date="2018-07" db="EMBL/GenBank/DDBJ databases">
        <title>Genomic Encyclopedia of Type Strains, Phase IV (KMG-IV): sequencing the most valuable type-strain genomes for metagenomic binning, comparative biology and taxonomic classification.</title>
        <authorList>
            <person name="Goeker M."/>
        </authorList>
    </citation>
    <scope>NUCLEOTIDE SEQUENCE [LARGE SCALE GENOMIC DNA]</scope>
    <source>
        <strain evidence="6 7">DSM 103736</strain>
    </source>
</reference>
<dbReference type="Proteomes" id="UP000254848">
    <property type="component" value="Unassembled WGS sequence"/>
</dbReference>
<evidence type="ECO:0000256" key="4">
    <source>
        <dbReference type="ARBA" id="ARBA00022833"/>
    </source>
</evidence>
<dbReference type="GO" id="GO:0016530">
    <property type="term" value="F:metallochaperone activity"/>
    <property type="evidence" value="ECO:0007669"/>
    <property type="project" value="UniProtKB-ARBA"/>
</dbReference>
<comment type="function">
    <text evidence="5">Involved in the maturation of [NiFe] hydrogenases. Required for nickel insertion into the metal center of the hydrogenase.</text>
</comment>
<dbReference type="PANTHER" id="PTHR34535:SF3">
    <property type="entry name" value="HYDROGENASE MATURATION FACTOR HYPA"/>
    <property type="match status" value="1"/>
</dbReference>
<dbReference type="AlphaFoldDB" id="A0A370Q8F8"/>